<organism evidence="3 4">
    <name type="scientific">Leifsonia shinshuensis</name>
    <dbReference type="NCBI Taxonomy" id="150026"/>
    <lineage>
        <taxon>Bacteria</taxon>
        <taxon>Bacillati</taxon>
        <taxon>Actinomycetota</taxon>
        <taxon>Actinomycetes</taxon>
        <taxon>Micrococcales</taxon>
        <taxon>Microbacteriaceae</taxon>
        <taxon>Leifsonia</taxon>
    </lineage>
</organism>
<dbReference type="EMBL" id="CP043641">
    <property type="protein sequence ID" value="QNE37552.1"/>
    <property type="molecule type" value="Genomic_DNA"/>
</dbReference>
<evidence type="ECO:0000259" key="2">
    <source>
        <dbReference type="PROSITE" id="PS50965"/>
    </source>
</evidence>
<dbReference type="InterPro" id="IPR011528">
    <property type="entry name" value="NERD"/>
</dbReference>
<proteinExistence type="predicted"/>
<keyword evidence="1" id="KW-0812">Transmembrane</keyword>
<gene>
    <name evidence="3" type="ORF">F1C12_04985</name>
</gene>
<keyword evidence="1" id="KW-0472">Membrane</keyword>
<keyword evidence="1" id="KW-1133">Transmembrane helix</keyword>
<evidence type="ECO:0000313" key="4">
    <source>
        <dbReference type="Proteomes" id="UP000515511"/>
    </source>
</evidence>
<accession>A0A7G6YGD7</accession>
<dbReference type="KEGG" id="lse:F1C12_04985"/>
<dbReference type="Pfam" id="PF08378">
    <property type="entry name" value="NERD"/>
    <property type="match status" value="1"/>
</dbReference>
<sequence length="257" mass="27402">MRDRAAGAAVMEQVVRLHTQSPPRSALARALGAPPIGADTAPWFAGALGEREVGALLDRLPEGWSVFHAIPVGTRPDASGAVADVDHIVAGPAGVFVVNTKHHRGQRVWVGERAVLVAGQKQPYLRNSDLEASRVRGVLAQAGIVAPVTAVVALVGTKEVTVRQQPRRVMVLRAEGLVRWLTRRPAVLDAATTSAVARLFDDPATWRTVDSSSDTLERFAVIEREVRNAQLVRFGWGLAAALGVVAVALPLIPALTR</sequence>
<dbReference type="PROSITE" id="PS50965">
    <property type="entry name" value="NERD"/>
    <property type="match status" value="1"/>
</dbReference>
<evidence type="ECO:0000256" key="1">
    <source>
        <dbReference type="SAM" id="Phobius"/>
    </source>
</evidence>
<name>A0A7G6YGD7_9MICO</name>
<feature type="transmembrane region" description="Helical" evidence="1">
    <location>
        <begin position="234"/>
        <end position="255"/>
    </location>
</feature>
<dbReference type="Proteomes" id="UP000515511">
    <property type="component" value="Chromosome"/>
</dbReference>
<feature type="domain" description="NERD" evidence="2">
    <location>
        <begin position="45"/>
        <end position="161"/>
    </location>
</feature>
<evidence type="ECO:0000313" key="3">
    <source>
        <dbReference type="EMBL" id="QNE37552.1"/>
    </source>
</evidence>
<dbReference type="AlphaFoldDB" id="A0A7G6YGD7"/>
<protein>
    <submittedName>
        <fullName evidence="3">NERD domain-containing protein</fullName>
    </submittedName>
</protein>
<reference evidence="4" key="1">
    <citation type="submission" date="2019-09" db="EMBL/GenBank/DDBJ databases">
        <title>Antimicrobial potential of Antarctic Bacteria.</title>
        <authorList>
            <person name="Benaud N."/>
            <person name="Edwards R.J."/>
            <person name="Ferrari B.C."/>
        </authorList>
    </citation>
    <scope>NUCLEOTIDE SEQUENCE [LARGE SCALE GENOMIC DNA]</scope>
    <source>
        <strain evidence="4">INR9</strain>
    </source>
</reference>